<organism evidence="2 3">
    <name type="scientific">Truncatella angustata</name>
    <dbReference type="NCBI Taxonomy" id="152316"/>
    <lineage>
        <taxon>Eukaryota</taxon>
        <taxon>Fungi</taxon>
        <taxon>Dikarya</taxon>
        <taxon>Ascomycota</taxon>
        <taxon>Pezizomycotina</taxon>
        <taxon>Sordariomycetes</taxon>
        <taxon>Xylariomycetidae</taxon>
        <taxon>Amphisphaeriales</taxon>
        <taxon>Sporocadaceae</taxon>
        <taxon>Truncatella</taxon>
    </lineage>
</organism>
<name>A0A9P8UA60_9PEZI</name>
<dbReference type="EMBL" id="JAGPXC010000014">
    <property type="protein sequence ID" value="KAH6639932.1"/>
    <property type="molecule type" value="Genomic_DNA"/>
</dbReference>
<proteinExistence type="predicted"/>
<comment type="caution">
    <text evidence="2">The sequence shown here is derived from an EMBL/GenBank/DDBJ whole genome shotgun (WGS) entry which is preliminary data.</text>
</comment>
<feature type="compositionally biased region" description="Polar residues" evidence="1">
    <location>
        <begin position="83"/>
        <end position="95"/>
    </location>
</feature>
<dbReference type="Proteomes" id="UP000758603">
    <property type="component" value="Unassembled WGS sequence"/>
</dbReference>
<dbReference type="GeneID" id="70130005"/>
<feature type="compositionally biased region" description="Polar residues" evidence="1">
    <location>
        <begin position="32"/>
        <end position="54"/>
    </location>
</feature>
<accession>A0A9P8UA60</accession>
<protein>
    <submittedName>
        <fullName evidence="2">Uncharacterized protein</fullName>
    </submittedName>
</protein>
<keyword evidence="3" id="KW-1185">Reference proteome</keyword>
<reference evidence="2" key="1">
    <citation type="journal article" date="2021" name="Nat. Commun.">
        <title>Genetic determinants of endophytism in the Arabidopsis root mycobiome.</title>
        <authorList>
            <person name="Mesny F."/>
            <person name="Miyauchi S."/>
            <person name="Thiergart T."/>
            <person name="Pickel B."/>
            <person name="Atanasova L."/>
            <person name="Karlsson M."/>
            <person name="Huettel B."/>
            <person name="Barry K.W."/>
            <person name="Haridas S."/>
            <person name="Chen C."/>
            <person name="Bauer D."/>
            <person name="Andreopoulos W."/>
            <person name="Pangilinan J."/>
            <person name="LaButti K."/>
            <person name="Riley R."/>
            <person name="Lipzen A."/>
            <person name="Clum A."/>
            <person name="Drula E."/>
            <person name="Henrissat B."/>
            <person name="Kohler A."/>
            <person name="Grigoriev I.V."/>
            <person name="Martin F.M."/>
            <person name="Hacquard S."/>
        </authorList>
    </citation>
    <scope>NUCLEOTIDE SEQUENCE</scope>
    <source>
        <strain evidence="2">MPI-SDFR-AT-0073</strain>
    </source>
</reference>
<gene>
    <name evidence="2" type="ORF">BKA67DRAFT_542464</name>
</gene>
<feature type="compositionally biased region" description="Acidic residues" evidence="1">
    <location>
        <begin position="185"/>
        <end position="195"/>
    </location>
</feature>
<feature type="region of interest" description="Disordered" evidence="1">
    <location>
        <begin position="1"/>
        <end position="118"/>
    </location>
</feature>
<sequence length="201" mass="21707">MSLQPTENTYRRSQGARRRPRRSGGRHGVNGSGRSTGRRNNQGAAQHDNNSSAPQGAHQDHAQDDTPTQGSLVHSFDSLHVNGHNSSPTRNNTGYNPAAPMHTQSHIPAYGQPPTTANSPDLAIANIGHVFDNQAMHATDEQPSSLYDWSHAPMTADAWNHLSGGPGPLADVEDRFEDAVNHQGEDDEDGDEDLDILPTQT</sequence>
<dbReference type="AlphaFoldDB" id="A0A9P8UA60"/>
<evidence type="ECO:0000256" key="1">
    <source>
        <dbReference type="SAM" id="MobiDB-lite"/>
    </source>
</evidence>
<evidence type="ECO:0000313" key="2">
    <source>
        <dbReference type="EMBL" id="KAH6639932.1"/>
    </source>
</evidence>
<feature type="region of interest" description="Disordered" evidence="1">
    <location>
        <begin position="177"/>
        <end position="201"/>
    </location>
</feature>
<evidence type="ECO:0000313" key="3">
    <source>
        <dbReference type="Proteomes" id="UP000758603"/>
    </source>
</evidence>
<feature type="compositionally biased region" description="Basic residues" evidence="1">
    <location>
        <begin position="14"/>
        <end position="25"/>
    </location>
</feature>
<dbReference type="RefSeq" id="XP_045951006.1">
    <property type="nucleotide sequence ID" value="XM_046101113.1"/>
</dbReference>